<comment type="caution">
    <text evidence="2">The sequence shown here is derived from an EMBL/GenBank/DDBJ whole genome shotgun (WGS) entry which is preliminary data.</text>
</comment>
<keyword evidence="3" id="KW-1185">Reference proteome</keyword>
<protein>
    <submittedName>
        <fullName evidence="2">Uncharacterized protein</fullName>
    </submittedName>
</protein>
<name>A0A7X3MG69_9FIRM</name>
<evidence type="ECO:0000256" key="1">
    <source>
        <dbReference type="SAM" id="Coils"/>
    </source>
</evidence>
<dbReference type="RefSeq" id="WP_159751042.1">
    <property type="nucleotide sequence ID" value="NZ_WUQX01000001.1"/>
</dbReference>
<evidence type="ECO:0000313" key="2">
    <source>
        <dbReference type="EMBL" id="MXP75855.1"/>
    </source>
</evidence>
<feature type="coiled-coil region" evidence="1">
    <location>
        <begin position="320"/>
        <end position="347"/>
    </location>
</feature>
<keyword evidence="1" id="KW-0175">Coiled coil</keyword>
<accession>A0A7X3MG69</accession>
<sequence length="436" mass="51457">MNILMCIPTRNRAEMVKEVLEYEMEYYKHCGVSLCYYDSSDGEETWKVIEEINSKYSADIQYRRSDPALCLDYKLIEILKDMEKEDYDYLWLINDSISIKEEMLEYVSGISEGGYDLIRLPLAGKGAAEDVVTTDPNEWFHECSQGMAHMASTVMNFSLLRQARHDWDWLREKYVGNNELDDNHGYFFMVAFYLEQILKLEHFTGIFIGNRIKWRRDSPLKKRQIYWRDYVFQAWARSYPETILKLPKCYTDKEDVIRKSDNLSPGRFSRSMLIHYRLSGLYSYSVYKKYRKYFKYITREALKSCFVLAVLPQAFLRWKYANLLAVEEEWQENLNRIEEQIKGKKILIYGAGLYGEKVIQKLKSDGYGNQMIGVAVTETKGNVSELEKIPVHDIDYFVREKEEIFTIVCALPAAADEMKKELKKRKFKYSVTLFGV</sequence>
<proteinExistence type="predicted"/>
<dbReference type="EMBL" id="WUQX01000001">
    <property type="protein sequence ID" value="MXP75855.1"/>
    <property type="molecule type" value="Genomic_DNA"/>
</dbReference>
<dbReference type="AlphaFoldDB" id="A0A7X3MG69"/>
<gene>
    <name evidence="2" type="ORF">GN277_10820</name>
</gene>
<organism evidence="2 3">
    <name type="scientific">Sporofaciens musculi</name>
    <dbReference type="NCBI Taxonomy" id="2681861"/>
    <lineage>
        <taxon>Bacteria</taxon>
        <taxon>Bacillati</taxon>
        <taxon>Bacillota</taxon>
        <taxon>Clostridia</taxon>
        <taxon>Lachnospirales</taxon>
        <taxon>Lachnospiraceae</taxon>
        <taxon>Sporofaciens</taxon>
    </lineage>
</organism>
<reference evidence="2 3" key="1">
    <citation type="submission" date="2019-12" db="EMBL/GenBank/DDBJ databases">
        <title>Sporaefaciens musculi gen. nov., sp. nov., a novel bacterium isolated from the caecum of an obese mouse.</title>
        <authorList>
            <person name="Rasmussen T.S."/>
            <person name="Streidl T."/>
            <person name="Hitch T.C.A."/>
            <person name="Wortmann E."/>
            <person name="Deptula P."/>
            <person name="Hansen M."/>
            <person name="Nielsen D.S."/>
            <person name="Clavel T."/>
            <person name="Vogensen F.K."/>
        </authorList>
    </citation>
    <scope>NUCLEOTIDE SEQUENCE [LARGE SCALE GENOMIC DNA]</scope>
    <source>
        <strain evidence="2 3">WCA-9-b2</strain>
    </source>
</reference>
<dbReference type="Proteomes" id="UP000460412">
    <property type="component" value="Unassembled WGS sequence"/>
</dbReference>
<evidence type="ECO:0000313" key="3">
    <source>
        <dbReference type="Proteomes" id="UP000460412"/>
    </source>
</evidence>